<dbReference type="Proteomes" id="UP000000311">
    <property type="component" value="Unassembled WGS sequence"/>
</dbReference>
<protein>
    <recommendedName>
        <fullName evidence="3">DUF4817 domain-containing protein</fullName>
    </recommendedName>
</protein>
<dbReference type="AlphaFoldDB" id="E1ZVW7"/>
<dbReference type="Gene3D" id="3.30.420.10">
    <property type="entry name" value="Ribonuclease H-like superfamily/Ribonuclease H"/>
    <property type="match status" value="1"/>
</dbReference>
<evidence type="ECO:0008006" key="3">
    <source>
        <dbReference type="Google" id="ProtNLM"/>
    </source>
</evidence>
<dbReference type="PANTHER" id="PTHR47326:SF1">
    <property type="entry name" value="HTH PSQ-TYPE DOMAIN-CONTAINING PROTEIN"/>
    <property type="match status" value="1"/>
</dbReference>
<evidence type="ECO:0000313" key="2">
    <source>
        <dbReference type="Proteomes" id="UP000000311"/>
    </source>
</evidence>
<feature type="non-terminal residue" evidence="1">
    <location>
        <position position="52"/>
    </location>
</feature>
<evidence type="ECO:0000313" key="1">
    <source>
        <dbReference type="EMBL" id="EFN74672.1"/>
    </source>
</evidence>
<proteinExistence type="predicted"/>
<accession>E1ZVW7</accession>
<gene>
    <name evidence="1" type="ORF">EAG_13560</name>
</gene>
<dbReference type="OMA" id="QTHEWPL"/>
<name>E1ZVW7_CAMFO</name>
<feature type="non-terminal residue" evidence="1">
    <location>
        <position position="1"/>
    </location>
</feature>
<dbReference type="InterPro" id="IPR036397">
    <property type="entry name" value="RNaseH_sf"/>
</dbReference>
<keyword evidence="2" id="KW-1185">Reference proteome</keyword>
<dbReference type="PANTHER" id="PTHR47326">
    <property type="entry name" value="TRANSPOSABLE ELEMENT TC3 TRANSPOSASE-LIKE PROTEIN"/>
    <property type="match status" value="1"/>
</dbReference>
<reference evidence="1 2" key="1">
    <citation type="journal article" date="2010" name="Science">
        <title>Genomic comparison of the ants Camponotus floridanus and Harpegnathos saltator.</title>
        <authorList>
            <person name="Bonasio R."/>
            <person name="Zhang G."/>
            <person name="Ye C."/>
            <person name="Mutti N.S."/>
            <person name="Fang X."/>
            <person name="Qin N."/>
            <person name="Donahue G."/>
            <person name="Yang P."/>
            <person name="Li Q."/>
            <person name="Li C."/>
            <person name="Zhang P."/>
            <person name="Huang Z."/>
            <person name="Berger S.L."/>
            <person name="Reinberg D."/>
            <person name="Wang J."/>
            <person name="Liebig J."/>
        </authorList>
    </citation>
    <scope>NUCLEOTIDE SEQUENCE [LARGE SCALE GENOMIC DNA]</scope>
    <source>
        <strain evidence="2">C129</strain>
    </source>
</reference>
<sequence>DFFLWGYVKEKVYKTEPTTIENMQQRIRNVFRCITPTVLNRVRNNFHKRLRL</sequence>
<organism evidence="2">
    <name type="scientific">Camponotus floridanus</name>
    <name type="common">Florida carpenter ant</name>
    <dbReference type="NCBI Taxonomy" id="104421"/>
    <lineage>
        <taxon>Eukaryota</taxon>
        <taxon>Metazoa</taxon>
        <taxon>Ecdysozoa</taxon>
        <taxon>Arthropoda</taxon>
        <taxon>Hexapoda</taxon>
        <taxon>Insecta</taxon>
        <taxon>Pterygota</taxon>
        <taxon>Neoptera</taxon>
        <taxon>Endopterygota</taxon>
        <taxon>Hymenoptera</taxon>
        <taxon>Apocrita</taxon>
        <taxon>Aculeata</taxon>
        <taxon>Formicoidea</taxon>
        <taxon>Formicidae</taxon>
        <taxon>Formicinae</taxon>
        <taxon>Camponotus</taxon>
    </lineage>
</organism>
<dbReference type="GO" id="GO:0003676">
    <property type="term" value="F:nucleic acid binding"/>
    <property type="evidence" value="ECO:0007669"/>
    <property type="project" value="InterPro"/>
</dbReference>
<dbReference type="EMBL" id="GL434656">
    <property type="protein sequence ID" value="EFN74672.1"/>
    <property type="molecule type" value="Genomic_DNA"/>
</dbReference>
<dbReference type="InParanoid" id="E1ZVW7"/>